<dbReference type="KEGG" id="rkr:I6G21_09260"/>
<protein>
    <submittedName>
        <fullName evidence="2">Uncharacterized protein</fullName>
    </submittedName>
</protein>
<dbReference type="EMBL" id="LJBJ02000019">
    <property type="protein sequence ID" value="OAX51431.1"/>
    <property type="molecule type" value="Genomic_DNA"/>
</dbReference>
<keyword evidence="4" id="KW-1185">Reference proteome</keyword>
<feature type="region of interest" description="Disordered" evidence="1">
    <location>
        <begin position="95"/>
        <end position="122"/>
    </location>
</feature>
<organism evidence="2 4">
    <name type="scientific">Rothia kristinae</name>
    <dbReference type="NCBI Taxonomy" id="37923"/>
    <lineage>
        <taxon>Bacteria</taxon>
        <taxon>Bacillati</taxon>
        <taxon>Actinomycetota</taxon>
        <taxon>Actinomycetes</taxon>
        <taxon>Micrococcales</taxon>
        <taxon>Micrococcaceae</taxon>
        <taxon>Rothia</taxon>
    </lineage>
</organism>
<dbReference type="AlphaFoldDB" id="A0A147E7S8"/>
<evidence type="ECO:0000313" key="4">
    <source>
        <dbReference type="Proteomes" id="UP000053171"/>
    </source>
</evidence>
<reference evidence="2" key="1">
    <citation type="submission" date="2016-04" db="EMBL/GenBank/DDBJ databases">
        <authorList>
            <person name="Evans L.H."/>
            <person name="Alamgir A."/>
            <person name="Owens N."/>
            <person name="Weber N.D."/>
            <person name="Virtaneva K."/>
            <person name="Barbian K."/>
            <person name="Babar A."/>
            <person name="Rosenke K."/>
        </authorList>
    </citation>
    <scope>NUCLEOTIDE SEQUENCE [LARGE SCALE GENOMIC DNA]</scope>
    <source>
        <strain evidence="2">RUTW2-3</strain>
    </source>
</reference>
<evidence type="ECO:0000313" key="2">
    <source>
        <dbReference type="EMBL" id="OAX51431.1"/>
    </source>
</evidence>
<proteinExistence type="predicted"/>
<reference evidence="3 5" key="4">
    <citation type="submission" date="2020-12" db="EMBL/GenBank/DDBJ databases">
        <title>FDA dAtabase for Regulatory Grade micrObial Sequences (FDA-ARGOS): Supporting development and validation of Infectious Disease Dx tests.</title>
        <authorList>
            <person name="Sproer C."/>
            <person name="Gronow S."/>
            <person name="Severitt S."/>
            <person name="Schroder I."/>
            <person name="Tallon L."/>
            <person name="Sadzewicz L."/>
            <person name="Zhao X."/>
            <person name="Boylan J."/>
            <person name="Ott S."/>
            <person name="Bowen H."/>
            <person name="Vavikolanu K."/>
            <person name="Mehta A."/>
            <person name="Aluvathingal J."/>
            <person name="Nadendla S."/>
            <person name="Lowell S."/>
            <person name="Myers T."/>
            <person name="Yan Y."/>
            <person name="Sichtig H."/>
        </authorList>
    </citation>
    <scope>NUCLEOTIDE SEQUENCE [LARGE SCALE GENOMIC DNA]</scope>
    <source>
        <strain evidence="3 5">FDAARGOS_864</strain>
    </source>
</reference>
<gene>
    <name evidence="2" type="ORF">AN277_0208785</name>
    <name evidence="3" type="ORF">I6G21_09260</name>
</gene>
<evidence type="ECO:0000313" key="3">
    <source>
        <dbReference type="EMBL" id="QPT53438.1"/>
    </source>
</evidence>
<dbReference type="PATRIC" id="fig|37923.10.peg.2070"/>
<evidence type="ECO:0000256" key="1">
    <source>
        <dbReference type="SAM" id="MobiDB-lite"/>
    </source>
</evidence>
<dbReference type="RefSeq" id="WP_058730877.1">
    <property type="nucleotide sequence ID" value="NZ_CP065738.1"/>
</dbReference>
<dbReference type="EMBL" id="CP065738">
    <property type="protein sequence ID" value="QPT53438.1"/>
    <property type="molecule type" value="Genomic_DNA"/>
</dbReference>
<reference evidence="2 4" key="3">
    <citation type="submission" date="2016-06" db="EMBL/GenBank/DDBJ databases">
        <title>Identification of putative biosynthetic pathways for the production of bioactive secondary metabolites by the marine actinomycete Kocuria kristinae RUTW2-3.</title>
        <authorList>
            <person name="Waterworth S.C."/>
            <person name="Walmsley T.A."/>
            <person name="Matongo T."/>
            <person name="Davies-Coleman M.T."/>
            <person name="Dorrington R.A."/>
        </authorList>
    </citation>
    <scope>NUCLEOTIDE SEQUENCE [LARGE SCALE GENOMIC DNA]</scope>
    <source>
        <strain evidence="4">RuSp02-3</strain>
        <strain evidence="2">RUTW2-3</strain>
    </source>
</reference>
<dbReference type="GeneID" id="61263580"/>
<dbReference type="Proteomes" id="UP000594975">
    <property type="component" value="Chromosome"/>
</dbReference>
<evidence type="ECO:0000313" key="5">
    <source>
        <dbReference type="Proteomes" id="UP000594975"/>
    </source>
</evidence>
<sequence>MPWWFWVLLWAVLALTGLAVLAILTLRTGRRALAALEAVSELGEDMTRRWEQGSAAVARHIRRTPVPGILVPLDQARREYLTGREARRDRLAARRIARRDRRGQPQRVDDLRRGAQKGNNHG</sequence>
<reference evidence="4" key="2">
    <citation type="submission" date="2016-04" db="EMBL/GenBank/DDBJ databases">
        <authorList>
            <person name="Waterworth S."/>
            <person name="Matcher G."/>
        </authorList>
    </citation>
    <scope>NUCLEOTIDE SEQUENCE [LARGE SCALE GENOMIC DNA]</scope>
    <source>
        <strain evidence="4">RuSp02-3</strain>
    </source>
</reference>
<accession>A0A147E7S8</accession>
<name>A0A147E7S8_9MICC</name>
<dbReference type="Proteomes" id="UP000053171">
    <property type="component" value="Unassembled WGS sequence"/>
</dbReference>